<evidence type="ECO:0000256" key="10">
    <source>
        <dbReference type="ARBA" id="ARBA00022741"/>
    </source>
</evidence>
<comment type="function">
    <text evidence="17">Acyl-CoA synthetase required for both the import of long chain fatty acids (LCFAs) (C14-C18) and the activation very long chain fatty acids (VLCFAs) (C20-C26) by esterification of the fatty acids into metabolically active CoA-thioesters for subsequent degradation or incorporation into phospholipids. The transport and fatty acyl-CoA synthetase activities are genetically separable and are thus independent activities. Esterifies VLCFAs in the peroxisome matrix. The VLCFAs are actively transported into peroxisomes by a PXA1-PXA2 heterodimeric transporter in the peroxisomal membrane.</text>
</comment>
<evidence type="ECO:0000256" key="4">
    <source>
        <dbReference type="ARBA" id="ARBA00006432"/>
    </source>
</evidence>
<organism evidence="22 23">
    <name type="scientific">Pseudocercospora musae</name>
    <dbReference type="NCBI Taxonomy" id="113226"/>
    <lineage>
        <taxon>Eukaryota</taxon>
        <taxon>Fungi</taxon>
        <taxon>Dikarya</taxon>
        <taxon>Ascomycota</taxon>
        <taxon>Pezizomycotina</taxon>
        <taxon>Dothideomycetes</taxon>
        <taxon>Dothideomycetidae</taxon>
        <taxon>Mycosphaerellales</taxon>
        <taxon>Mycosphaerellaceae</taxon>
        <taxon>Pseudocercospora</taxon>
    </lineage>
</organism>
<name>A0A139ITW7_9PEZI</name>
<dbReference type="PANTHER" id="PTHR43107:SF15">
    <property type="entry name" value="FATTY ACID TRANSPORT PROTEIN 3, ISOFORM A"/>
    <property type="match status" value="1"/>
</dbReference>
<comment type="subcellular location">
    <subcellularLocation>
        <location evidence="3">Cell membrane</location>
        <topology evidence="3">Multi-pass membrane protein</topology>
    </subcellularLocation>
    <subcellularLocation>
        <location evidence="1">Lipid droplet</location>
    </subcellularLocation>
    <subcellularLocation>
        <location evidence="2">Peroxisome membrane</location>
        <topology evidence="2">Multi-pass membrane protein</topology>
    </subcellularLocation>
</comment>
<protein>
    <recommendedName>
        <fullName evidence="18">Very long-chain fatty acid transport protein</fullName>
    </recommendedName>
    <alternativeName>
        <fullName evidence="19">Very-long-chain acyl-CoA synthetase</fullName>
    </alternativeName>
</protein>
<dbReference type="Pfam" id="PF13193">
    <property type="entry name" value="AMP-binding_C"/>
    <property type="match status" value="1"/>
</dbReference>
<dbReference type="GO" id="GO:0005778">
    <property type="term" value="C:peroxisomal membrane"/>
    <property type="evidence" value="ECO:0007669"/>
    <property type="project" value="UniProtKB-SubCell"/>
</dbReference>
<keyword evidence="15" id="KW-0576">Peroxisome</keyword>
<evidence type="ECO:0000313" key="23">
    <source>
        <dbReference type="Proteomes" id="UP000073492"/>
    </source>
</evidence>
<dbReference type="GO" id="GO:0005324">
    <property type="term" value="F:long-chain fatty acid transmembrane transporter activity"/>
    <property type="evidence" value="ECO:0007669"/>
    <property type="project" value="TreeGrafter"/>
</dbReference>
<evidence type="ECO:0000256" key="12">
    <source>
        <dbReference type="ARBA" id="ARBA00022989"/>
    </source>
</evidence>
<evidence type="ECO:0000256" key="3">
    <source>
        <dbReference type="ARBA" id="ARBA00004651"/>
    </source>
</evidence>
<keyword evidence="9" id="KW-0812">Transmembrane</keyword>
<evidence type="ECO:0000256" key="17">
    <source>
        <dbReference type="ARBA" id="ARBA00060276"/>
    </source>
</evidence>
<dbReference type="Proteomes" id="UP000073492">
    <property type="component" value="Unassembled WGS sequence"/>
</dbReference>
<keyword evidence="10" id="KW-0547">Nucleotide-binding</keyword>
<keyword evidence="8" id="KW-0551">Lipid droplet</keyword>
<dbReference type="PANTHER" id="PTHR43107">
    <property type="entry name" value="LONG-CHAIN FATTY ACID TRANSPORT PROTEIN"/>
    <property type="match status" value="1"/>
</dbReference>
<feature type="domain" description="AMP-dependent synthetase/ligase" evidence="20">
    <location>
        <begin position="60"/>
        <end position="425"/>
    </location>
</feature>
<evidence type="ECO:0000256" key="13">
    <source>
        <dbReference type="ARBA" id="ARBA00023055"/>
    </source>
</evidence>
<dbReference type="InterPro" id="IPR042099">
    <property type="entry name" value="ANL_N_sf"/>
</dbReference>
<evidence type="ECO:0000256" key="16">
    <source>
        <dbReference type="ARBA" id="ARBA00051585"/>
    </source>
</evidence>
<evidence type="ECO:0000256" key="1">
    <source>
        <dbReference type="ARBA" id="ARBA00004502"/>
    </source>
</evidence>
<evidence type="ECO:0000256" key="7">
    <source>
        <dbReference type="ARBA" id="ARBA00022598"/>
    </source>
</evidence>
<dbReference type="GO" id="GO:0044539">
    <property type="term" value="P:long-chain fatty acid import into cell"/>
    <property type="evidence" value="ECO:0007669"/>
    <property type="project" value="TreeGrafter"/>
</dbReference>
<keyword evidence="14" id="KW-0472">Membrane</keyword>
<keyword evidence="6" id="KW-1003">Cell membrane</keyword>
<dbReference type="EMBL" id="LFZO01000010">
    <property type="protein sequence ID" value="KXT18195.1"/>
    <property type="molecule type" value="Genomic_DNA"/>
</dbReference>
<evidence type="ECO:0000256" key="11">
    <source>
        <dbReference type="ARBA" id="ARBA00022840"/>
    </source>
</evidence>
<keyword evidence="12" id="KW-1133">Transmembrane helix</keyword>
<gene>
    <name evidence="22" type="ORF">AC579_7698</name>
</gene>
<evidence type="ECO:0000256" key="14">
    <source>
        <dbReference type="ARBA" id="ARBA00023136"/>
    </source>
</evidence>
<dbReference type="Gene3D" id="3.40.50.12780">
    <property type="entry name" value="N-terminal domain of ligase-like"/>
    <property type="match status" value="1"/>
</dbReference>
<dbReference type="InterPro" id="IPR045851">
    <property type="entry name" value="AMP-bd_C_sf"/>
</dbReference>
<evidence type="ECO:0000256" key="6">
    <source>
        <dbReference type="ARBA" id="ARBA00022475"/>
    </source>
</evidence>
<dbReference type="FunFam" id="3.30.300.30:FF:000002">
    <property type="entry name" value="Long-chain fatty acid transport protein 1"/>
    <property type="match status" value="1"/>
</dbReference>
<dbReference type="InterPro" id="IPR020845">
    <property type="entry name" value="AMP-binding_CS"/>
</dbReference>
<feature type="domain" description="AMP-binding enzyme C-terminal" evidence="21">
    <location>
        <begin position="500"/>
        <end position="579"/>
    </location>
</feature>
<dbReference type="PROSITE" id="PS00455">
    <property type="entry name" value="AMP_BINDING"/>
    <property type="match status" value="1"/>
</dbReference>
<keyword evidence="23" id="KW-1185">Reference proteome</keyword>
<dbReference type="GO" id="GO:0005524">
    <property type="term" value="F:ATP binding"/>
    <property type="evidence" value="ECO:0007669"/>
    <property type="project" value="UniProtKB-KW"/>
</dbReference>
<comment type="catalytic activity">
    <reaction evidence="16">
        <text>a very long-chain fatty acid + ATP + CoA = a very long-chain fatty acyl-CoA + AMP + diphosphate</text>
        <dbReference type="Rhea" id="RHEA:54536"/>
        <dbReference type="ChEBI" id="CHEBI:30616"/>
        <dbReference type="ChEBI" id="CHEBI:33019"/>
        <dbReference type="ChEBI" id="CHEBI:57287"/>
        <dbReference type="ChEBI" id="CHEBI:58950"/>
        <dbReference type="ChEBI" id="CHEBI:138261"/>
        <dbReference type="ChEBI" id="CHEBI:456215"/>
    </reaction>
</comment>
<keyword evidence="11" id="KW-0067">ATP-binding</keyword>
<keyword evidence="13" id="KW-0445">Lipid transport</keyword>
<evidence type="ECO:0000259" key="21">
    <source>
        <dbReference type="Pfam" id="PF13193"/>
    </source>
</evidence>
<comment type="similarity">
    <text evidence="4">Belongs to the ATP-dependent AMP-binding enzyme family.</text>
</comment>
<dbReference type="OrthoDB" id="377083at2759"/>
<proteinExistence type="inferred from homology"/>
<keyword evidence="7" id="KW-0436">Ligase</keyword>
<evidence type="ECO:0000259" key="20">
    <source>
        <dbReference type="Pfam" id="PF00501"/>
    </source>
</evidence>
<evidence type="ECO:0000256" key="9">
    <source>
        <dbReference type="ARBA" id="ARBA00022692"/>
    </source>
</evidence>
<dbReference type="GO" id="GO:0009898">
    <property type="term" value="C:cytoplasmic side of plasma membrane"/>
    <property type="evidence" value="ECO:0007669"/>
    <property type="project" value="TreeGrafter"/>
</dbReference>
<evidence type="ECO:0000256" key="2">
    <source>
        <dbReference type="ARBA" id="ARBA00004585"/>
    </source>
</evidence>
<reference evidence="22 23" key="1">
    <citation type="submission" date="2015-07" db="EMBL/GenBank/DDBJ databases">
        <title>Comparative genomics of the Sigatoka disease complex on banana suggests a link between parallel evolutionary changes in Pseudocercospora fijiensis and Pseudocercospora eumusae and increased virulence on the banana host.</title>
        <authorList>
            <person name="Chang T.-C."/>
            <person name="Salvucci A."/>
            <person name="Crous P.W."/>
            <person name="Stergiopoulos I."/>
        </authorList>
    </citation>
    <scope>NUCLEOTIDE SEQUENCE [LARGE SCALE GENOMIC DNA]</scope>
    <source>
        <strain evidence="22 23">CBS 116634</strain>
    </source>
</reference>
<dbReference type="Pfam" id="PF00501">
    <property type="entry name" value="AMP-binding"/>
    <property type="match status" value="1"/>
</dbReference>
<evidence type="ECO:0000256" key="19">
    <source>
        <dbReference type="ARBA" id="ARBA00078285"/>
    </source>
</evidence>
<evidence type="ECO:0000256" key="8">
    <source>
        <dbReference type="ARBA" id="ARBA00022677"/>
    </source>
</evidence>
<dbReference type="AlphaFoldDB" id="A0A139ITW7"/>
<dbReference type="GO" id="GO:0005811">
    <property type="term" value="C:lipid droplet"/>
    <property type="evidence" value="ECO:0007669"/>
    <property type="project" value="UniProtKB-SubCell"/>
</dbReference>
<comment type="caution">
    <text evidence="22">The sequence shown here is derived from an EMBL/GenBank/DDBJ whole genome shotgun (WGS) entry which is preliminary data.</text>
</comment>
<dbReference type="Gene3D" id="3.30.300.30">
    <property type="match status" value="1"/>
</dbReference>
<dbReference type="GO" id="GO:0004467">
    <property type="term" value="F:long-chain fatty acid-CoA ligase activity"/>
    <property type="evidence" value="ECO:0007669"/>
    <property type="project" value="TreeGrafter"/>
</dbReference>
<dbReference type="InterPro" id="IPR000873">
    <property type="entry name" value="AMP-dep_synth/lig_dom"/>
</dbReference>
<dbReference type="EMBL" id="LFZO01000010">
    <property type="protein sequence ID" value="KXT18197.1"/>
    <property type="molecule type" value="Genomic_DNA"/>
</dbReference>
<evidence type="ECO:0000256" key="18">
    <source>
        <dbReference type="ARBA" id="ARBA00068795"/>
    </source>
</evidence>
<sequence length="632" mass="71357">MAAVAATIAGTVAAAAYLDAKYHIRSDVSKGGLDNATEAAAKFMQERAEKDQLLIYHDIENWAKKDIRNHTFLEYQGRTWTYKQFYQDLQRVGNWLMNDLGIQRGEMVALNGPNSPEYMLLWFASEAVGACQSFINHNLTGNALSHCVKLCECRYVLADRETTERIEPCEKDLEKAGVKIVYYDELSISQDCRDSTPLPKSRTSGMNPQDIRSLIYTSGTTGLPKGVMMMTGRIMNTAKSIATYLKLKPGDKFYTCLPLYHGAAQGLCATPVIYAGAAMSLGKKFSHQTFWPEVSQSGATHLQYVGELCRYLLNAPIHPLERKHKLRMAWGNGMRPDVWEKFRQRFNIPIINELYAATDGLGATFNWNCGDFGRNAIGIRGALWNWKMGDKEVRARIDPDTEELVRDPNTGFAVRCQTNEPGEVLHHVDPTPEAMEASFKGYYKNDSASQKRWLRDVFRKGDLWFRSGDVQRQDADGRVYFVDRLGDTFRWKSENVSTNEVADVLGQFEQIAEANVYGVAVPNADGRCGCATVVLREGLVPEQLDTAALGKFVLERLPRYAVPYFLRVAPQLSYTGTFKIQKGQAKREGVDLDLIEKSGSKDQVFWLPPGQQEYREYGRRDWEDLKSGRVKL</sequence>
<accession>A0A139ITW7</accession>
<evidence type="ECO:0000256" key="15">
    <source>
        <dbReference type="ARBA" id="ARBA00023140"/>
    </source>
</evidence>
<dbReference type="InterPro" id="IPR025110">
    <property type="entry name" value="AMP-bd_C"/>
</dbReference>
<dbReference type="EMBL" id="LFZO01000010">
    <property type="protein sequence ID" value="KXT18191.1"/>
    <property type="molecule type" value="Genomic_DNA"/>
</dbReference>
<keyword evidence="5" id="KW-0813">Transport</keyword>
<dbReference type="FunFam" id="3.40.50.12780:FF:000019">
    <property type="entry name" value="Long-chain fatty acid transporter"/>
    <property type="match status" value="1"/>
</dbReference>
<evidence type="ECO:0000313" key="22">
    <source>
        <dbReference type="EMBL" id="KXT18197.1"/>
    </source>
</evidence>
<dbReference type="SUPFAM" id="SSF56801">
    <property type="entry name" value="Acetyl-CoA synthetase-like"/>
    <property type="match status" value="1"/>
</dbReference>
<evidence type="ECO:0000256" key="5">
    <source>
        <dbReference type="ARBA" id="ARBA00022448"/>
    </source>
</evidence>